<dbReference type="STRING" id="381666.H16_A1710"/>
<dbReference type="KEGG" id="reh:H16_A1710"/>
<dbReference type="EMBL" id="AM260479">
    <property type="protein sequence ID" value="CAJ92834.1"/>
    <property type="molecule type" value="Genomic_DNA"/>
</dbReference>
<name>Q0KAY7_CUPNH</name>
<gene>
    <name evidence="1" type="ordered locus">H16_A1710</name>
</gene>
<sequence length="86" mass="9606">MPQRIVDLTLSDNMPAHKLFQRPIVTPHLTHQKTQSFGLVVPEDKMTFATTFIATIDHIATHVDAFYHTNPDGLPVDESLLDDPGV</sequence>
<dbReference type="Proteomes" id="UP000008210">
    <property type="component" value="Chromosome 1"/>
</dbReference>
<dbReference type="RefSeq" id="WP_011615247.1">
    <property type="nucleotide sequence ID" value="NC_008313.1"/>
</dbReference>
<dbReference type="AlphaFoldDB" id="Q0KAY7"/>
<dbReference type="GO" id="GO:0004061">
    <property type="term" value="F:arylformamidase activity"/>
    <property type="evidence" value="ECO:0007669"/>
    <property type="project" value="InterPro"/>
</dbReference>
<evidence type="ECO:0000313" key="2">
    <source>
        <dbReference type="Proteomes" id="UP000008210"/>
    </source>
</evidence>
<dbReference type="GO" id="GO:0019441">
    <property type="term" value="P:L-tryptophan catabolic process to kynurenine"/>
    <property type="evidence" value="ECO:0007669"/>
    <property type="project" value="InterPro"/>
</dbReference>
<dbReference type="SUPFAM" id="SSF102198">
    <property type="entry name" value="Putative cyclase"/>
    <property type="match status" value="1"/>
</dbReference>
<keyword evidence="2" id="KW-1185">Reference proteome</keyword>
<reference evidence="1 2" key="1">
    <citation type="journal article" date="2006" name="Nat. Biotechnol.">
        <title>Genome sequence of the bioplastic-producing 'Knallgas' bacterium Ralstonia eutropha H16.</title>
        <authorList>
            <person name="Pohlmann A."/>
            <person name="Fricke W.F."/>
            <person name="Reinecke F."/>
            <person name="Kusian B."/>
            <person name="Liesegang H."/>
            <person name="Cramm R."/>
            <person name="Eitinger T."/>
            <person name="Ewering C."/>
            <person name="Potter M."/>
            <person name="Schwartz E."/>
            <person name="Strittmatter A."/>
            <person name="Voss I."/>
            <person name="Gottschalk G."/>
            <person name="Steinbuechel A."/>
            <person name="Friedrich B."/>
            <person name="Bowien B."/>
        </authorList>
    </citation>
    <scope>NUCLEOTIDE SEQUENCE [LARGE SCALE GENOMIC DNA]</scope>
    <source>
        <strain evidence="2">ATCC 17699 / DSM 428 / KCTC 22496 / NCIMB 10442 / H16 / Stanier 337</strain>
    </source>
</reference>
<dbReference type="Gene3D" id="3.50.30.50">
    <property type="entry name" value="Putative cyclase"/>
    <property type="match status" value="1"/>
</dbReference>
<accession>Q0KAY7</accession>
<organism evidence="1 2">
    <name type="scientific">Cupriavidus necator (strain ATCC 17699 / DSM 428 / KCTC 22496 / NCIMB 10442 / H16 / Stanier 337)</name>
    <name type="common">Ralstonia eutropha</name>
    <dbReference type="NCBI Taxonomy" id="381666"/>
    <lineage>
        <taxon>Bacteria</taxon>
        <taxon>Pseudomonadati</taxon>
        <taxon>Pseudomonadota</taxon>
        <taxon>Betaproteobacteria</taxon>
        <taxon>Burkholderiales</taxon>
        <taxon>Burkholderiaceae</taxon>
        <taxon>Cupriavidus</taxon>
    </lineage>
</organism>
<evidence type="ECO:0000313" key="1">
    <source>
        <dbReference type="EMBL" id="CAJ92834.1"/>
    </source>
</evidence>
<protein>
    <submittedName>
        <fullName evidence="1">Uncharacterized protein</fullName>
    </submittedName>
</protein>
<dbReference type="HOGENOM" id="CLU_2492620_0_0_4"/>
<proteinExistence type="predicted"/>
<dbReference type="eggNOG" id="COG1878">
    <property type="taxonomic scope" value="Bacteria"/>
</dbReference>
<dbReference type="InterPro" id="IPR037175">
    <property type="entry name" value="KFase_sf"/>
</dbReference>